<evidence type="ECO:0000313" key="2">
    <source>
        <dbReference type="EMBL" id="CAG8446788.1"/>
    </source>
</evidence>
<gene>
    <name evidence="2" type="ORF">ALEPTO_LOCUS739</name>
</gene>
<sequence>MDFDLKDEVSDGVDDDDRIAEVVKFAEETLSPPPLSSAQSHVIGTKPALESPI</sequence>
<keyword evidence="3" id="KW-1185">Reference proteome</keyword>
<reference evidence="2" key="1">
    <citation type="submission" date="2021-06" db="EMBL/GenBank/DDBJ databases">
        <authorList>
            <person name="Kallberg Y."/>
            <person name="Tangrot J."/>
            <person name="Rosling A."/>
        </authorList>
    </citation>
    <scope>NUCLEOTIDE SEQUENCE</scope>
    <source>
        <strain evidence="2">FL130A</strain>
    </source>
</reference>
<feature type="region of interest" description="Disordered" evidence="1">
    <location>
        <begin position="29"/>
        <end position="53"/>
    </location>
</feature>
<comment type="caution">
    <text evidence="2">The sequence shown here is derived from an EMBL/GenBank/DDBJ whole genome shotgun (WGS) entry which is preliminary data.</text>
</comment>
<evidence type="ECO:0000256" key="1">
    <source>
        <dbReference type="SAM" id="MobiDB-lite"/>
    </source>
</evidence>
<organism evidence="2 3">
    <name type="scientific">Ambispora leptoticha</name>
    <dbReference type="NCBI Taxonomy" id="144679"/>
    <lineage>
        <taxon>Eukaryota</taxon>
        <taxon>Fungi</taxon>
        <taxon>Fungi incertae sedis</taxon>
        <taxon>Mucoromycota</taxon>
        <taxon>Glomeromycotina</taxon>
        <taxon>Glomeromycetes</taxon>
        <taxon>Archaeosporales</taxon>
        <taxon>Ambisporaceae</taxon>
        <taxon>Ambispora</taxon>
    </lineage>
</organism>
<dbReference type="AlphaFoldDB" id="A0A9N8YSZ7"/>
<proteinExistence type="predicted"/>
<dbReference type="Proteomes" id="UP000789508">
    <property type="component" value="Unassembled WGS sequence"/>
</dbReference>
<evidence type="ECO:0000313" key="3">
    <source>
        <dbReference type="Proteomes" id="UP000789508"/>
    </source>
</evidence>
<name>A0A9N8YSZ7_9GLOM</name>
<dbReference type="EMBL" id="CAJVPS010000060">
    <property type="protein sequence ID" value="CAG8446788.1"/>
    <property type="molecule type" value="Genomic_DNA"/>
</dbReference>
<accession>A0A9N8YSZ7</accession>
<protein>
    <submittedName>
        <fullName evidence="2">2884_t:CDS:1</fullName>
    </submittedName>
</protein>